<dbReference type="InterPro" id="IPR050855">
    <property type="entry name" value="NDM-1-like"/>
</dbReference>
<gene>
    <name evidence="2" type="ORF">A3F84_07825</name>
</gene>
<evidence type="ECO:0000313" key="3">
    <source>
        <dbReference type="Proteomes" id="UP000178606"/>
    </source>
</evidence>
<dbReference type="EMBL" id="MFKF01000202">
    <property type="protein sequence ID" value="OGG50644.1"/>
    <property type="molecule type" value="Genomic_DNA"/>
</dbReference>
<dbReference type="AlphaFoldDB" id="A0A1F6CN65"/>
<proteinExistence type="predicted"/>
<dbReference type="Pfam" id="PF00753">
    <property type="entry name" value="Lactamase_B"/>
    <property type="match status" value="1"/>
</dbReference>
<dbReference type="SMART" id="SM00849">
    <property type="entry name" value="Lactamase_B"/>
    <property type="match status" value="1"/>
</dbReference>
<sequence length="319" mass="35708">MEILQGIHRLQTPLGTRSLYQHLLIGERCVLIDTGVTKTPEEVLIPYLRQVGLGPDRIDLALISHADADHCGGNENLRQVAPRALIACHELDVAWVEDPDRLVEERYNQFSEQHGMGLRPEERAGARAMMGGKVGVDLHLRGGEKIRMGEGWRVEVLHVPGHTHGHLTVYDPRSEAAIICDAALGSVIPDARGDPSMPPTYCYPETYLPSIRRIAALKPKRLLTSHYPAMSGREVRDFLRESADFVRRVERTILGALRRTKRRMTLREIIDAVSGLLGKWPEEAAPNLAFPLSGHLSLLSKTERIKKGRRKGLVCWEIS</sequence>
<organism evidence="2 3">
    <name type="scientific">Handelsmanbacteria sp. (strain RIFCSPLOWO2_12_FULL_64_10)</name>
    <dbReference type="NCBI Taxonomy" id="1817868"/>
    <lineage>
        <taxon>Bacteria</taxon>
        <taxon>Candidatus Handelsmaniibacteriota</taxon>
    </lineage>
</organism>
<evidence type="ECO:0000259" key="1">
    <source>
        <dbReference type="SMART" id="SM00849"/>
    </source>
</evidence>
<name>A0A1F6CN65_HANXR</name>
<dbReference type="InterPro" id="IPR001279">
    <property type="entry name" value="Metallo-B-lactamas"/>
</dbReference>
<dbReference type="PANTHER" id="PTHR42951">
    <property type="entry name" value="METALLO-BETA-LACTAMASE DOMAIN-CONTAINING"/>
    <property type="match status" value="1"/>
</dbReference>
<protein>
    <recommendedName>
        <fullName evidence="1">Metallo-beta-lactamase domain-containing protein</fullName>
    </recommendedName>
</protein>
<dbReference type="Gene3D" id="3.60.15.10">
    <property type="entry name" value="Ribonuclease Z/Hydroxyacylglutathione hydrolase-like"/>
    <property type="match status" value="1"/>
</dbReference>
<dbReference type="SUPFAM" id="SSF56281">
    <property type="entry name" value="Metallo-hydrolase/oxidoreductase"/>
    <property type="match status" value="1"/>
</dbReference>
<reference evidence="2 3" key="1">
    <citation type="journal article" date="2016" name="Nat. Commun.">
        <title>Thousands of microbial genomes shed light on interconnected biogeochemical processes in an aquifer system.</title>
        <authorList>
            <person name="Anantharaman K."/>
            <person name="Brown C.T."/>
            <person name="Hug L.A."/>
            <person name="Sharon I."/>
            <person name="Castelle C.J."/>
            <person name="Probst A.J."/>
            <person name="Thomas B.C."/>
            <person name="Singh A."/>
            <person name="Wilkins M.J."/>
            <person name="Karaoz U."/>
            <person name="Brodie E.L."/>
            <person name="Williams K.H."/>
            <person name="Hubbard S.S."/>
            <person name="Banfield J.F."/>
        </authorList>
    </citation>
    <scope>NUCLEOTIDE SEQUENCE [LARGE SCALE GENOMIC DNA]</scope>
    <source>
        <strain evidence="3">RIFCSPLOWO2_12_FULL_64_10</strain>
    </source>
</reference>
<dbReference type="InterPro" id="IPR036866">
    <property type="entry name" value="RibonucZ/Hydroxyglut_hydro"/>
</dbReference>
<dbReference type="Proteomes" id="UP000178606">
    <property type="component" value="Unassembled WGS sequence"/>
</dbReference>
<comment type="caution">
    <text evidence="2">The sequence shown here is derived from an EMBL/GenBank/DDBJ whole genome shotgun (WGS) entry which is preliminary data.</text>
</comment>
<dbReference type="PANTHER" id="PTHR42951:SF17">
    <property type="entry name" value="METALLO-BETA-LACTAMASE DOMAIN-CONTAINING PROTEIN"/>
    <property type="match status" value="1"/>
</dbReference>
<evidence type="ECO:0000313" key="2">
    <source>
        <dbReference type="EMBL" id="OGG50644.1"/>
    </source>
</evidence>
<feature type="domain" description="Metallo-beta-lactamase" evidence="1">
    <location>
        <begin position="18"/>
        <end position="226"/>
    </location>
</feature>
<accession>A0A1F6CN65</accession>